<proteinExistence type="inferred from homology"/>
<evidence type="ECO:0000256" key="1">
    <source>
        <dbReference type="ARBA" id="ARBA00005651"/>
    </source>
</evidence>
<accession>S0G0P4</accession>
<name>S0G0P4_9BACT</name>
<dbReference type="AlphaFoldDB" id="S0G0P4"/>
<dbReference type="RefSeq" id="WP_006964750.1">
    <property type="nucleotide sequence ID" value="NZ_APJX01000002.1"/>
</dbReference>
<evidence type="ECO:0000313" key="2">
    <source>
        <dbReference type="EMBL" id="EMS80490.1"/>
    </source>
</evidence>
<dbReference type="EMBL" id="APJX01000002">
    <property type="protein sequence ID" value="EMS80490.1"/>
    <property type="molecule type" value="Genomic_DNA"/>
</dbReference>
<keyword evidence="3" id="KW-1185">Reference proteome</keyword>
<reference evidence="2 3" key="1">
    <citation type="journal article" date="2013" name="Genome Announc.">
        <title>Draft Genome Sequence of Desulfotignum phosphitoxidans DSM 13687 Strain FiPS-3.</title>
        <authorList>
            <person name="Poehlein A."/>
            <person name="Daniel R."/>
            <person name="Simeonova D.D."/>
        </authorList>
    </citation>
    <scope>NUCLEOTIDE SEQUENCE [LARGE SCALE GENOMIC DNA]</scope>
    <source>
        <strain evidence="2 3">DSM 13687</strain>
    </source>
</reference>
<evidence type="ECO:0000313" key="3">
    <source>
        <dbReference type="Proteomes" id="UP000014216"/>
    </source>
</evidence>
<sequence>MGQILELPDLNIPEQELKIILAVSLFQQGIVSLGKAAEISGYSQRTFSEILLKKGHSPIQYSDQYLETDLSNA</sequence>
<gene>
    <name evidence="2" type="ORF">Dpo_2c01790</name>
</gene>
<dbReference type="PANTHER" id="PTHR37525">
    <property type="entry name" value="UPF0175 PROTEIN SSL1255"/>
    <property type="match status" value="1"/>
</dbReference>
<dbReference type="OrthoDB" id="5771572at2"/>
<organism evidence="2 3">
    <name type="scientific">Desulfotignum phosphitoxidans DSM 13687</name>
    <dbReference type="NCBI Taxonomy" id="1286635"/>
    <lineage>
        <taxon>Bacteria</taxon>
        <taxon>Pseudomonadati</taxon>
        <taxon>Thermodesulfobacteriota</taxon>
        <taxon>Desulfobacteria</taxon>
        <taxon>Desulfobacterales</taxon>
        <taxon>Desulfobacteraceae</taxon>
        <taxon>Desulfotignum</taxon>
    </lineage>
</organism>
<protein>
    <submittedName>
        <fullName evidence="2">Uncharacterized protein</fullName>
    </submittedName>
</protein>
<dbReference type="InterPro" id="IPR052264">
    <property type="entry name" value="UPF0175_domain"/>
</dbReference>
<comment type="similarity">
    <text evidence="1">Belongs to the UPF0175 family.</text>
</comment>
<dbReference type="PATRIC" id="fig|1286635.3.peg.1154"/>
<dbReference type="Proteomes" id="UP000014216">
    <property type="component" value="Unassembled WGS sequence"/>
</dbReference>
<dbReference type="InterPro" id="IPR005368">
    <property type="entry name" value="UPF0175"/>
</dbReference>
<comment type="caution">
    <text evidence="2">The sequence shown here is derived from an EMBL/GenBank/DDBJ whole genome shotgun (WGS) entry which is preliminary data.</text>
</comment>
<dbReference type="Pfam" id="PF03683">
    <property type="entry name" value="UPF0175"/>
    <property type="match status" value="1"/>
</dbReference>
<dbReference type="PANTHER" id="PTHR37525:SF1">
    <property type="entry name" value="UPF0175 PROTEIN SSL1255"/>
    <property type="match status" value="1"/>
</dbReference>